<evidence type="ECO:0000313" key="2">
    <source>
        <dbReference type="EMBL" id="EIT71752.1"/>
    </source>
</evidence>
<name>I7ZJ13_9GAMM</name>
<feature type="compositionally biased region" description="Basic and acidic residues" evidence="1">
    <location>
        <begin position="15"/>
        <end position="54"/>
    </location>
</feature>
<keyword evidence="3" id="KW-1185">Reference proteome</keyword>
<feature type="compositionally biased region" description="Basic and acidic residues" evidence="1">
    <location>
        <begin position="167"/>
        <end position="181"/>
    </location>
</feature>
<evidence type="ECO:0000313" key="3">
    <source>
        <dbReference type="Proteomes" id="UP000003704"/>
    </source>
</evidence>
<comment type="caution">
    <text evidence="2">The sequence shown here is derived from an EMBL/GenBank/DDBJ whole genome shotgun (WGS) entry which is preliminary data.</text>
</comment>
<feature type="region of interest" description="Disordered" evidence="1">
    <location>
        <begin position="1"/>
        <end position="181"/>
    </location>
</feature>
<dbReference type="STRING" id="1172194.WQQ_18890"/>
<dbReference type="Proteomes" id="UP000003704">
    <property type="component" value="Unassembled WGS sequence"/>
</dbReference>
<proteinExistence type="predicted"/>
<dbReference type="OrthoDB" id="7026815at2"/>
<evidence type="ECO:0000256" key="1">
    <source>
        <dbReference type="SAM" id="MobiDB-lite"/>
    </source>
</evidence>
<feature type="compositionally biased region" description="Basic and acidic residues" evidence="1">
    <location>
        <begin position="128"/>
        <end position="141"/>
    </location>
</feature>
<protein>
    <submittedName>
        <fullName evidence="2">Uncharacterized protein</fullName>
    </submittedName>
</protein>
<dbReference type="RefSeq" id="WP_007184838.1">
    <property type="nucleotide sequence ID" value="NZ_AKGD01000001.1"/>
</dbReference>
<gene>
    <name evidence="2" type="ORF">WQQ_18890</name>
</gene>
<accession>I7ZJ13</accession>
<organism evidence="2 3">
    <name type="scientific">Hydrocarboniphaga effusa AP103</name>
    <dbReference type="NCBI Taxonomy" id="1172194"/>
    <lineage>
        <taxon>Bacteria</taxon>
        <taxon>Pseudomonadati</taxon>
        <taxon>Pseudomonadota</taxon>
        <taxon>Gammaproteobacteria</taxon>
        <taxon>Nevskiales</taxon>
        <taxon>Nevskiaceae</taxon>
        <taxon>Hydrocarboniphaga</taxon>
    </lineage>
</organism>
<dbReference type="EMBL" id="AKGD01000001">
    <property type="protein sequence ID" value="EIT71752.1"/>
    <property type="molecule type" value="Genomic_DNA"/>
</dbReference>
<reference evidence="2 3" key="1">
    <citation type="journal article" date="2012" name="J. Bacteriol.">
        <title>Genome Sequence of n-Alkane-Degrading Hydrocarboniphaga effusa Strain AP103T (ATCC BAA-332T).</title>
        <authorList>
            <person name="Chang H.K."/>
            <person name="Zylstra G.J."/>
            <person name="Chae J.C."/>
        </authorList>
    </citation>
    <scope>NUCLEOTIDE SEQUENCE [LARGE SCALE GENOMIC DNA]</scope>
    <source>
        <strain evidence="2 3">AP103</strain>
    </source>
</reference>
<dbReference type="AlphaFoldDB" id="I7ZJ13"/>
<sequence>MSAKKPTSKHSAAPADRHTPQRLRFDRGDERGDRRGDPDARDASNEAFPSERVEQAGQTGGERPDTDVTADDLSPETLLDSESSRTPSARGRRIVADRDLSITDQPPGLGSGLDEAEDAQRQPVGRIEAAKLREKSREHASDPNYFEPYEAAVQAELTREGAQNSGSDHRGTKSGDTKSKR</sequence>